<sequence>MKGIFSSIIAGIFISLQGVFNSRMSEEISGWHTTAIVHLVGFTLSIIIYLIARDGRAEGFREVPYFYLLGGMLGVVIVFGEMTAINLLGMSFAIATILIAQLLCAFVIDTKGLFGMFKHKMSFQKVFGVAMMLVGVIIFKW</sequence>
<dbReference type="KEGG" id="bmur:ABE28_009615"/>
<dbReference type="STRING" id="264697.ABE28_009615"/>
<dbReference type="GO" id="GO:0005886">
    <property type="term" value="C:plasma membrane"/>
    <property type="evidence" value="ECO:0007669"/>
    <property type="project" value="TreeGrafter"/>
</dbReference>
<protein>
    <recommendedName>
        <fullName evidence="4">DMT family transporter</fullName>
    </recommendedName>
</protein>
<gene>
    <name evidence="2" type="ORF">ABE28_009615</name>
</gene>
<dbReference type="AlphaFoldDB" id="A0A1B3XN09"/>
<evidence type="ECO:0000256" key="1">
    <source>
        <dbReference type="SAM" id="Phobius"/>
    </source>
</evidence>
<proteinExistence type="predicted"/>
<accession>A0A1B3XN09</accession>
<keyword evidence="1" id="KW-1133">Transmembrane helix</keyword>
<dbReference type="PANTHER" id="PTHR34821:SF3">
    <property type="entry name" value="MEMBRANE PROTEIN"/>
    <property type="match status" value="1"/>
</dbReference>
<dbReference type="RefSeq" id="WP_064466282.1">
    <property type="nucleotide sequence ID" value="NZ_CP017080.1"/>
</dbReference>
<reference evidence="2 3" key="1">
    <citation type="submission" date="2016-08" db="EMBL/GenBank/DDBJ databases">
        <title>Complete genome sequence of Bacillus muralis G25-68, a strain with toxicity to nematodes.</title>
        <authorList>
            <person name="Zheng Z."/>
        </authorList>
    </citation>
    <scope>NUCLEOTIDE SEQUENCE [LARGE SCALE GENOMIC DNA]</scope>
    <source>
        <strain evidence="2 3">G25-68</strain>
    </source>
</reference>
<dbReference type="PANTHER" id="PTHR34821">
    <property type="entry name" value="INNER MEMBRANE PROTEIN YDCZ"/>
    <property type="match status" value="1"/>
</dbReference>
<dbReference type="Pfam" id="PF04657">
    <property type="entry name" value="DMT_YdcZ"/>
    <property type="match status" value="1"/>
</dbReference>
<name>A0A1B3XN09_9BACI</name>
<keyword evidence="3" id="KW-1185">Reference proteome</keyword>
<dbReference type="Proteomes" id="UP000077926">
    <property type="component" value="Chromosome"/>
</dbReference>
<dbReference type="EMBL" id="CP017080">
    <property type="protein sequence ID" value="AOH54606.1"/>
    <property type="molecule type" value="Genomic_DNA"/>
</dbReference>
<keyword evidence="1" id="KW-0812">Transmembrane</keyword>
<feature type="transmembrane region" description="Helical" evidence="1">
    <location>
        <begin position="122"/>
        <end position="139"/>
    </location>
</feature>
<evidence type="ECO:0000313" key="2">
    <source>
        <dbReference type="EMBL" id="AOH54606.1"/>
    </source>
</evidence>
<feature type="transmembrane region" description="Helical" evidence="1">
    <location>
        <begin position="31"/>
        <end position="52"/>
    </location>
</feature>
<organism evidence="2 3">
    <name type="scientific">Peribacillus muralis</name>
    <dbReference type="NCBI Taxonomy" id="264697"/>
    <lineage>
        <taxon>Bacteria</taxon>
        <taxon>Bacillati</taxon>
        <taxon>Bacillota</taxon>
        <taxon>Bacilli</taxon>
        <taxon>Bacillales</taxon>
        <taxon>Bacillaceae</taxon>
        <taxon>Peribacillus</taxon>
    </lineage>
</organism>
<keyword evidence="1" id="KW-0472">Membrane</keyword>
<evidence type="ECO:0008006" key="4">
    <source>
        <dbReference type="Google" id="ProtNLM"/>
    </source>
</evidence>
<feature type="transmembrane region" description="Helical" evidence="1">
    <location>
        <begin position="64"/>
        <end position="85"/>
    </location>
</feature>
<feature type="transmembrane region" description="Helical" evidence="1">
    <location>
        <begin position="91"/>
        <end position="110"/>
    </location>
</feature>
<evidence type="ECO:0000313" key="3">
    <source>
        <dbReference type="Proteomes" id="UP000077926"/>
    </source>
</evidence>
<dbReference type="InterPro" id="IPR006750">
    <property type="entry name" value="YdcZ"/>
</dbReference>